<protein>
    <submittedName>
        <fullName evidence="7">Glutathionylspermidine synthase</fullName>
    </submittedName>
</protein>
<keyword evidence="4" id="KW-0067">ATP-binding</keyword>
<keyword evidence="5" id="KW-0460">Magnesium</keyword>
<dbReference type="InterPro" id="IPR016185">
    <property type="entry name" value="PreATP-grasp_dom_sf"/>
</dbReference>
<evidence type="ECO:0000256" key="2">
    <source>
        <dbReference type="ARBA" id="ARBA00022723"/>
    </source>
</evidence>
<evidence type="ECO:0000313" key="8">
    <source>
        <dbReference type="Proteomes" id="UP000061457"/>
    </source>
</evidence>
<keyword evidence="1" id="KW-0436">Ligase</keyword>
<dbReference type="STRING" id="161398.PP2015_2057"/>
<dbReference type="Proteomes" id="UP000061457">
    <property type="component" value="Chromosome I"/>
</dbReference>
<keyword evidence="3" id="KW-0547">Nucleotide-binding</keyword>
<dbReference type="KEGG" id="pphe:PP2015_2057"/>
<dbReference type="Pfam" id="PF03738">
    <property type="entry name" value="GSP_synth"/>
    <property type="match status" value="1"/>
</dbReference>
<dbReference type="Gene3D" id="3.30.1490.330">
    <property type="match status" value="1"/>
</dbReference>
<dbReference type="AlphaFoldDB" id="A0A0S2K2L0"/>
<keyword evidence="2" id="KW-0479">Metal-binding</keyword>
<dbReference type="GO" id="GO:0046872">
    <property type="term" value="F:metal ion binding"/>
    <property type="evidence" value="ECO:0007669"/>
    <property type="project" value="UniProtKB-KW"/>
</dbReference>
<name>A0A0S2K2L0_9GAMM</name>
<feature type="domain" description="Glutathionylspermidine synthase pre-ATP-grasp-like" evidence="6">
    <location>
        <begin position="12"/>
        <end position="387"/>
    </location>
</feature>
<dbReference type="OrthoDB" id="9765517at2"/>
<keyword evidence="8" id="KW-1185">Reference proteome</keyword>
<accession>A0A0S2K2L0</accession>
<dbReference type="SUPFAM" id="SSF52440">
    <property type="entry name" value="PreATP-grasp domain"/>
    <property type="match status" value="1"/>
</dbReference>
<evidence type="ECO:0000256" key="1">
    <source>
        <dbReference type="ARBA" id="ARBA00022598"/>
    </source>
</evidence>
<proteinExistence type="predicted"/>
<dbReference type="PATRIC" id="fig|161398.10.peg.2092"/>
<reference evidence="7 8" key="1">
    <citation type="submission" date="2015-11" db="EMBL/GenBank/DDBJ databases">
        <authorList>
            <person name="Zhang Y."/>
            <person name="Guo Z."/>
        </authorList>
    </citation>
    <scope>NUCLEOTIDE SEQUENCE [LARGE SCALE GENOMIC DNA]</scope>
    <source>
        <strain evidence="7 8">KCTC 12086</strain>
    </source>
</reference>
<dbReference type="GO" id="GO:0005524">
    <property type="term" value="F:ATP binding"/>
    <property type="evidence" value="ECO:0007669"/>
    <property type="project" value="UniProtKB-KW"/>
</dbReference>
<dbReference type="InterPro" id="IPR005494">
    <property type="entry name" value="GSPS_pre-ATP-grasp-like_dom"/>
</dbReference>
<dbReference type="EMBL" id="CP013187">
    <property type="protein sequence ID" value="ALO42555.1"/>
    <property type="molecule type" value="Genomic_DNA"/>
</dbReference>
<organism evidence="7 8">
    <name type="scientific">Pseudoalteromonas phenolica</name>
    <dbReference type="NCBI Taxonomy" id="161398"/>
    <lineage>
        <taxon>Bacteria</taxon>
        <taxon>Pseudomonadati</taxon>
        <taxon>Pseudomonadota</taxon>
        <taxon>Gammaproteobacteria</taxon>
        <taxon>Alteromonadales</taxon>
        <taxon>Pseudoalteromonadaceae</taxon>
        <taxon>Pseudoalteromonas</taxon>
    </lineage>
</organism>
<evidence type="ECO:0000259" key="6">
    <source>
        <dbReference type="Pfam" id="PF03738"/>
    </source>
</evidence>
<evidence type="ECO:0000256" key="5">
    <source>
        <dbReference type="ARBA" id="ARBA00022842"/>
    </source>
</evidence>
<sequence length="389" mass="45223">MFRRSSPPRPHWQQLAKETGFNFHTMHGETYWDESVYYQFTLKQIEQDIEDPSVELNQMLLELVSKVCDDDELMQLFAIPEQQWDLIRRSWFRRDPHLYGRFDFSYNGNGPAKLLEANFDTPTSLFEAGYFQWRWLEDMVDAGQLPRQSDQFNALQEALIKHFRQLHRFHRAQRLYFSCCKDTEEDLGTVEYMRSCAMEAGLKTGFCFVEDIGLNVANQLTDLNNNPISWMFKLYPWEFMFTDEFAPALSNLKMQWLEPAWKAIISNKAILPLLWQMFEGHPNLLPAYFSKDRHKLDTAAGIVKKPLFSREGANIEITKAGKTLASSGGDYGDEGFIYQAFHALPNFDGNYPLVGSWMIKDEAVAMSIREDSSLITQDLSRFVPHIILG</sequence>
<gene>
    <name evidence="7" type="ORF">PP2015_2057</name>
</gene>
<dbReference type="RefSeq" id="WP_058030215.1">
    <property type="nucleotide sequence ID" value="NZ_CP013187.1"/>
</dbReference>
<dbReference type="SUPFAM" id="SSF56059">
    <property type="entry name" value="Glutathione synthetase ATP-binding domain-like"/>
    <property type="match status" value="1"/>
</dbReference>
<evidence type="ECO:0000256" key="3">
    <source>
        <dbReference type="ARBA" id="ARBA00022741"/>
    </source>
</evidence>
<dbReference type="GO" id="GO:0016874">
    <property type="term" value="F:ligase activity"/>
    <property type="evidence" value="ECO:0007669"/>
    <property type="project" value="UniProtKB-KW"/>
</dbReference>
<evidence type="ECO:0000313" key="7">
    <source>
        <dbReference type="EMBL" id="ALO42555.1"/>
    </source>
</evidence>
<evidence type="ECO:0000256" key="4">
    <source>
        <dbReference type="ARBA" id="ARBA00022840"/>
    </source>
</evidence>